<dbReference type="Proteomes" id="UP000078103">
    <property type="component" value="Unassembled WGS sequence"/>
</dbReference>
<name>A0A1A9RHC1_EIKCO</name>
<dbReference type="RefSeq" id="WP_064087880.1">
    <property type="nucleotide sequence ID" value="NZ_JAWFMW010000451.1"/>
</dbReference>
<dbReference type="OrthoDB" id="8612469at2"/>
<evidence type="ECO:0000313" key="3">
    <source>
        <dbReference type="Proteomes" id="UP000077589"/>
    </source>
</evidence>
<comment type="caution">
    <text evidence="1">The sequence shown here is derived from an EMBL/GenBank/DDBJ whole genome shotgun (WGS) entry which is preliminary data.</text>
</comment>
<evidence type="ECO:0000313" key="2">
    <source>
        <dbReference type="EMBL" id="OAM21174.1"/>
    </source>
</evidence>
<sequence>MWKTTLIVFAAITYAIYCELNPKEVSRYCVDTQCISVVKQYKPVVSGGDVYIRIYQDRILFRFQLETKGYIELPLETHALISKRLVSDKFIVSSQGIPVEKHGGVKNINFDLIKFYSEGDADNISTYDLEYRNLY</sequence>
<dbReference type="EMBL" id="LXSH01000022">
    <property type="protein sequence ID" value="OAM21174.1"/>
    <property type="molecule type" value="Genomic_DNA"/>
</dbReference>
<accession>A0A1A9RHC1</accession>
<dbReference type="AlphaFoldDB" id="A0A1A9RHC1"/>
<evidence type="ECO:0000313" key="1">
    <source>
        <dbReference type="EMBL" id="OAM17648.1"/>
    </source>
</evidence>
<organism evidence="1 3">
    <name type="scientific">Eikenella corrodens</name>
    <dbReference type="NCBI Taxonomy" id="539"/>
    <lineage>
        <taxon>Bacteria</taxon>
        <taxon>Pseudomonadati</taxon>
        <taxon>Pseudomonadota</taxon>
        <taxon>Betaproteobacteria</taxon>
        <taxon>Neisseriales</taxon>
        <taxon>Neisseriaceae</taxon>
        <taxon>Eikenella</taxon>
    </lineage>
</organism>
<reference evidence="3 4" key="1">
    <citation type="submission" date="2016-05" db="EMBL/GenBank/DDBJ databases">
        <title>Draft genome of Corynebacterium afermentans subsp. afermentans LCDC 88199T.</title>
        <authorList>
            <person name="Bernier A.-M."/>
            <person name="Bernard K."/>
        </authorList>
    </citation>
    <scope>NUCLEOTIDE SEQUENCE [LARGE SCALE GENOMIC DNA]</scope>
    <source>
        <strain evidence="3">NML04-0072</strain>
        <strain evidence="4">NML120819</strain>
    </source>
</reference>
<dbReference type="Proteomes" id="UP000077589">
    <property type="component" value="Unassembled WGS sequence"/>
</dbReference>
<proteinExistence type="predicted"/>
<evidence type="ECO:0000313" key="4">
    <source>
        <dbReference type="Proteomes" id="UP000078103"/>
    </source>
</evidence>
<protein>
    <submittedName>
        <fullName evidence="1">Uncharacterized protein</fullName>
    </submittedName>
</protein>
<dbReference type="EMBL" id="LXSG01000035">
    <property type="protein sequence ID" value="OAM17648.1"/>
    <property type="molecule type" value="Genomic_DNA"/>
</dbReference>
<gene>
    <name evidence="2" type="ORF">A7P89_08470</name>
    <name evidence="1" type="ORF">A7P90_07935</name>
</gene>
<reference evidence="1" key="2">
    <citation type="submission" date="2016-05" db="EMBL/GenBank/DDBJ databases">
        <authorList>
            <person name="Lavstsen T."/>
            <person name="Jespersen J.S."/>
        </authorList>
    </citation>
    <scope>NUCLEOTIDE SEQUENCE</scope>
    <source>
        <strain evidence="1">NML04-0072</strain>
        <strain evidence="2">NML120819</strain>
    </source>
</reference>